<keyword evidence="1" id="KW-0812">Transmembrane</keyword>
<evidence type="ECO:0000313" key="2">
    <source>
        <dbReference type="EMBL" id="PIR43612.1"/>
    </source>
</evidence>
<sequence>MKLIPIFIRVVLIIYFIFLSLFWAIAVAFELVFLFAGLIVGLTIYTPIAHFTYLVLFVLVLYFLLSKKQKSYSYAFWTLFFTFFTNTLYRYFFISDLTLSVVDLHNFLLFGLPAILSAILYKNDIK</sequence>
<comment type="caution">
    <text evidence="2">The sequence shown here is derived from an EMBL/GenBank/DDBJ whole genome shotgun (WGS) entry which is preliminary data.</text>
</comment>
<dbReference type="Proteomes" id="UP000230214">
    <property type="component" value="Unassembled WGS sequence"/>
</dbReference>
<feature type="transmembrane region" description="Helical" evidence="1">
    <location>
        <begin position="72"/>
        <end position="92"/>
    </location>
</feature>
<accession>A0A2H0RAQ4</accession>
<reference evidence="2 3" key="1">
    <citation type="submission" date="2017-09" db="EMBL/GenBank/DDBJ databases">
        <title>Depth-based differentiation of microbial function through sediment-hosted aquifers and enrichment of novel symbionts in the deep terrestrial subsurface.</title>
        <authorList>
            <person name="Probst A.J."/>
            <person name="Ladd B."/>
            <person name="Jarett J.K."/>
            <person name="Geller-Mcgrath D.E."/>
            <person name="Sieber C.M."/>
            <person name="Emerson J.B."/>
            <person name="Anantharaman K."/>
            <person name="Thomas B.C."/>
            <person name="Malmstrom R."/>
            <person name="Stieglmeier M."/>
            <person name="Klingl A."/>
            <person name="Woyke T."/>
            <person name="Ryan C.M."/>
            <person name="Banfield J.F."/>
        </authorList>
    </citation>
    <scope>NUCLEOTIDE SEQUENCE [LARGE SCALE GENOMIC DNA]</scope>
    <source>
        <strain evidence="2">CG10_big_fil_rev_8_21_14_0_10_32_10</strain>
    </source>
</reference>
<protein>
    <submittedName>
        <fullName evidence="2">Uncharacterized protein</fullName>
    </submittedName>
</protein>
<gene>
    <name evidence="2" type="ORF">COV24_01825</name>
</gene>
<proteinExistence type="predicted"/>
<evidence type="ECO:0000313" key="3">
    <source>
        <dbReference type="Proteomes" id="UP000230214"/>
    </source>
</evidence>
<feature type="transmembrane region" description="Helical" evidence="1">
    <location>
        <begin position="44"/>
        <end position="65"/>
    </location>
</feature>
<keyword evidence="1" id="KW-1133">Transmembrane helix</keyword>
<organism evidence="2 3">
    <name type="scientific">candidate division WWE3 bacterium CG10_big_fil_rev_8_21_14_0_10_32_10</name>
    <dbReference type="NCBI Taxonomy" id="1975090"/>
    <lineage>
        <taxon>Bacteria</taxon>
        <taxon>Katanobacteria</taxon>
    </lineage>
</organism>
<feature type="transmembrane region" description="Helical" evidence="1">
    <location>
        <begin position="12"/>
        <end position="38"/>
    </location>
</feature>
<dbReference type="AlphaFoldDB" id="A0A2H0RAQ4"/>
<name>A0A2H0RAQ4_UNCKA</name>
<dbReference type="EMBL" id="PCXU01000017">
    <property type="protein sequence ID" value="PIR43612.1"/>
    <property type="molecule type" value="Genomic_DNA"/>
</dbReference>
<feature type="transmembrane region" description="Helical" evidence="1">
    <location>
        <begin position="104"/>
        <end position="121"/>
    </location>
</feature>
<keyword evidence="1" id="KW-0472">Membrane</keyword>
<evidence type="ECO:0000256" key="1">
    <source>
        <dbReference type="SAM" id="Phobius"/>
    </source>
</evidence>